<evidence type="ECO:0000313" key="3">
    <source>
        <dbReference type="EMBL" id="KGE03098.1"/>
    </source>
</evidence>
<sequence>MSDYGQRYLSQVSTASERFAANRDDQLALVERLQALLARAEQLSAAARPRFEKRGQLLPRERLGRLLDPGSPFLEIGNMAGYLVDDKDPETSVPGATQIVGIGYLGGVRCMVQVDDSGINAGAMTRTSTRKGIRAMDIALQQKLPFVHLVESAGANLLDYEVEMWMLGGGIFARLARLSAAGLPTFTVLHGASAAGGAYMPGMSDYVVGVKGNGKAYLAGPALLKAATGEVAADAELGGAAMHASVTGLVEYLAEDDAEGIAICRDLVAQLGWNRHCPSPPAGAYEEPHYPTEELLGIVPVDYRQPYEAREVVARIVDGSRFLDFKPGYGVTLVCLQARIYGMPVGILCNNGPIDPDGASKAAQFIQLCDQAQTPLLFLQNITGYMVGTAYEQAGMIKHGSKMIQAVTNARVPRLTVMIGASFGAGNYGMCGQGYDPDFVFSWPNTQLGVMGGEQAARTMSEVFRAGAARKGKPVDEAMLAEQEARVTAHYDRQSGAFYTSGRLLDDGLIDPRDTRRVLGMALQTCWEARHRVVQPNAFGVGRM</sequence>
<reference evidence="3 4" key="1">
    <citation type="journal article" date="2014" name="Genome Announc.">
        <title>Genome Sequence of Gammaproteobacterial Pseudohaliea rubra Type Strain DSM 19751, Isolated from Coastal Seawater of the Mediterranean Sea.</title>
        <authorList>
            <person name="Spring S."/>
            <person name="Fiebig A."/>
            <person name="Riedel T."/>
            <person name="Goker M."/>
            <person name="Klenk H.P."/>
        </authorList>
    </citation>
    <scope>NUCLEOTIDE SEQUENCE [LARGE SCALE GENOMIC DNA]</scope>
    <source>
        <strain evidence="3 4">DSM 19751</strain>
    </source>
</reference>
<accession>A0A095VPT9</accession>
<dbReference type="Pfam" id="PF01039">
    <property type="entry name" value="Carboxyl_trans"/>
    <property type="match status" value="1"/>
</dbReference>
<feature type="domain" description="CoA carboxyltransferase N-terminal" evidence="1">
    <location>
        <begin position="21"/>
        <end position="283"/>
    </location>
</feature>
<dbReference type="InterPro" id="IPR011763">
    <property type="entry name" value="COA_CT_C"/>
</dbReference>
<dbReference type="EMBL" id="AUVB01000070">
    <property type="protein sequence ID" value="KGE03098.1"/>
    <property type="molecule type" value="Genomic_DNA"/>
</dbReference>
<dbReference type="STRING" id="1265313.HRUBRA_02330"/>
<protein>
    <submittedName>
        <fullName evidence="3">Geranyl-CoA carboxylase carboxyl transferase subunit</fullName>
    </submittedName>
</protein>
<dbReference type="InterPro" id="IPR045190">
    <property type="entry name" value="MCCB/AccD1-like"/>
</dbReference>
<dbReference type="PATRIC" id="fig|1265313.6.peg.2301"/>
<dbReference type="AlphaFoldDB" id="A0A095VPT9"/>
<dbReference type="PANTHER" id="PTHR22855:SF46">
    <property type="entry name" value="METHYLCROTONOYL-COA CARBOXYLASE"/>
    <property type="match status" value="1"/>
</dbReference>
<dbReference type="eggNOG" id="COG4799">
    <property type="taxonomic scope" value="Bacteria"/>
</dbReference>
<dbReference type="InterPro" id="IPR011762">
    <property type="entry name" value="COA_CT_N"/>
</dbReference>
<name>A0A095VPT9_9GAMM</name>
<feature type="domain" description="CoA carboxyltransferase C-terminal" evidence="2">
    <location>
        <begin position="287"/>
        <end position="529"/>
    </location>
</feature>
<evidence type="ECO:0000259" key="2">
    <source>
        <dbReference type="PROSITE" id="PS50989"/>
    </source>
</evidence>
<dbReference type="PROSITE" id="PS50989">
    <property type="entry name" value="COA_CT_CTER"/>
    <property type="match status" value="1"/>
</dbReference>
<dbReference type="OrthoDB" id="9803706at2"/>
<dbReference type="GO" id="GO:0016740">
    <property type="term" value="F:transferase activity"/>
    <property type="evidence" value="ECO:0007669"/>
    <property type="project" value="UniProtKB-KW"/>
</dbReference>
<organism evidence="3 4">
    <name type="scientific">Pseudohaliea rubra DSM 19751</name>
    <dbReference type="NCBI Taxonomy" id="1265313"/>
    <lineage>
        <taxon>Bacteria</taxon>
        <taxon>Pseudomonadati</taxon>
        <taxon>Pseudomonadota</taxon>
        <taxon>Gammaproteobacteria</taxon>
        <taxon>Cellvibrionales</taxon>
        <taxon>Halieaceae</taxon>
        <taxon>Pseudohaliea</taxon>
    </lineage>
</organism>
<dbReference type="RefSeq" id="WP_035514677.1">
    <property type="nucleotide sequence ID" value="NZ_KN234750.1"/>
</dbReference>
<keyword evidence="4" id="KW-1185">Reference proteome</keyword>
<dbReference type="InterPro" id="IPR029045">
    <property type="entry name" value="ClpP/crotonase-like_dom_sf"/>
</dbReference>
<dbReference type="Proteomes" id="UP000029640">
    <property type="component" value="Unassembled WGS sequence"/>
</dbReference>
<evidence type="ECO:0000259" key="1">
    <source>
        <dbReference type="PROSITE" id="PS50980"/>
    </source>
</evidence>
<dbReference type="InterPro" id="IPR034733">
    <property type="entry name" value="AcCoA_carboxyl_beta"/>
</dbReference>
<dbReference type="FunFam" id="3.90.226.10:FF:000021">
    <property type="entry name" value="Acetyl-CoA carboxylase carboxyltransferase subunit"/>
    <property type="match status" value="1"/>
</dbReference>
<evidence type="ECO:0000313" key="4">
    <source>
        <dbReference type="Proteomes" id="UP000029640"/>
    </source>
</evidence>
<dbReference type="Gene3D" id="3.90.226.10">
    <property type="entry name" value="2-enoyl-CoA Hydratase, Chain A, domain 1"/>
    <property type="match status" value="2"/>
</dbReference>
<comment type="caution">
    <text evidence="3">The sequence shown here is derived from an EMBL/GenBank/DDBJ whole genome shotgun (WGS) entry which is preliminary data.</text>
</comment>
<dbReference type="PROSITE" id="PS50980">
    <property type="entry name" value="COA_CT_NTER"/>
    <property type="match status" value="1"/>
</dbReference>
<keyword evidence="3" id="KW-0808">Transferase</keyword>
<dbReference type="PANTHER" id="PTHR22855">
    <property type="entry name" value="ACETYL, PROPIONYL, PYRUVATE, AND GLUTACONYL CARBOXYLASE-RELATED"/>
    <property type="match status" value="1"/>
</dbReference>
<dbReference type="SUPFAM" id="SSF52096">
    <property type="entry name" value="ClpP/crotonase"/>
    <property type="match status" value="2"/>
</dbReference>
<gene>
    <name evidence="3" type="ORF">HRUBRA_02330</name>
</gene>
<proteinExistence type="predicted"/>
<dbReference type="GO" id="GO:0016874">
    <property type="term" value="F:ligase activity"/>
    <property type="evidence" value="ECO:0007669"/>
    <property type="project" value="InterPro"/>
</dbReference>
<dbReference type="HOGENOM" id="CLU_018822_0_1_6"/>